<dbReference type="AlphaFoldDB" id="A0AAV4WXF2"/>
<dbReference type="EMBL" id="BPLQ01015232">
    <property type="protein sequence ID" value="GIY86615.1"/>
    <property type="molecule type" value="Genomic_DNA"/>
</dbReference>
<keyword evidence="2" id="KW-1185">Reference proteome</keyword>
<name>A0AAV4WXF2_9ARAC</name>
<dbReference type="Proteomes" id="UP001054837">
    <property type="component" value="Unassembled WGS sequence"/>
</dbReference>
<reference evidence="1 2" key="1">
    <citation type="submission" date="2021-06" db="EMBL/GenBank/DDBJ databases">
        <title>Caerostris darwini draft genome.</title>
        <authorList>
            <person name="Kono N."/>
            <person name="Arakawa K."/>
        </authorList>
    </citation>
    <scope>NUCLEOTIDE SEQUENCE [LARGE SCALE GENOMIC DNA]</scope>
</reference>
<gene>
    <name evidence="1" type="ORF">CDAR_258041</name>
</gene>
<comment type="caution">
    <text evidence="1">The sequence shown here is derived from an EMBL/GenBank/DDBJ whole genome shotgun (WGS) entry which is preliminary data.</text>
</comment>
<organism evidence="1 2">
    <name type="scientific">Caerostris darwini</name>
    <dbReference type="NCBI Taxonomy" id="1538125"/>
    <lineage>
        <taxon>Eukaryota</taxon>
        <taxon>Metazoa</taxon>
        <taxon>Ecdysozoa</taxon>
        <taxon>Arthropoda</taxon>
        <taxon>Chelicerata</taxon>
        <taxon>Arachnida</taxon>
        <taxon>Araneae</taxon>
        <taxon>Araneomorphae</taxon>
        <taxon>Entelegynae</taxon>
        <taxon>Araneoidea</taxon>
        <taxon>Araneidae</taxon>
        <taxon>Caerostris</taxon>
    </lineage>
</organism>
<protein>
    <submittedName>
        <fullName evidence="1">Uncharacterized protein</fullName>
    </submittedName>
</protein>
<sequence length="170" mass="18804">MLFLSEFFLDCIREHSWCLKELLFCETCRESICMKKVCSPRGSIPFDRLPEFPGRLPSRFPCDSPLPCDTKLTSRFPVAIATGAGDVFCSPLAELLGLPPMPPLPIQCSSKLSLTRSPFIAFEKTESGVRYYILRSNRIAQTPGSSVACVCLCVLLLQGDLSLLLFVACC</sequence>
<evidence type="ECO:0000313" key="2">
    <source>
        <dbReference type="Proteomes" id="UP001054837"/>
    </source>
</evidence>
<proteinExistence type="predicted"/>
<accession>A0AAV4WXF2</accession>
<evidence type="ECO:0000313" key="1">
    <source>
        <dbReference type="EMBL" id="GIY86615.1"/>
    </source>
</evidence>